<accession>A0A6A5SPT0</accession>
<dbReference type="PANTHER" id="PTHR24116">
    <property type="entry name" value="KINASE D-INTERACTING SUBSTRATE OF 220 KDA"/>
    <property type="match status" value="1"/>
</dbReference>
<organism evidence="1 2">
    <name type="scientific">Clathrospora elynae</name>
    <dbReference type="NCBI Taxonomy" id="706981"/>
    <lineage>
        <taxon>Eukaryota</taxon>
        <taxon>Fungi</taxon>
        <taxon>Dikarya</taxon>
        <taxon>Ascomycota</taxon>
        <taxon>Pezizomycotina</taxon>
        <taxon>Dothideomycetes</taxon>
        <taxon>Pleosporomycetidae</taxon>
        <taxon>Pleosporales</taxon>
        <taxon>Diademaceae</taxon>
        <taxon>Clathrospora</taxon>
    </lineage>
</organism>
<protein>
    <submittedName>
        <fullName evidence="1">Ankyrin</fullName>
    </submittedName>
</protein>
<dbReference type="InterPro" id="IPR036770">
    <property type="entry name" value="Ankyrin_rpt-contain_sf"/>
</dbReference>
<reference evidence="1" key="1">
    <citation type="journal article" date="2020" name="Stud. Mycol.">
        <title>101 Dothideomycetes genomes: a test case for predicting lifestyles and emergence of pathogens.</title>
        <authorList>
            <person name="Haridas S."/>
            <person name="Albert R."/>
            <person name="Binder M."/>
            <person name="Bloem J."/>
            <person name="Labutti K."/>
            <person name="Salamov A."/>
            <person name="Andreopoulos B."/>
            <person name="Baker S."/>
            <person name="Barry K."/>
            <person name="Bills G."/>
            <person name="Bluhm B."/>
            <person name="Cannon C."/>
            <person name="Castanera R."/>
            <person name="Culley D."/>
            <person name="Daum C."/>
            <person name="Ezra D."/>
            <person name="Gonzalez J."/>
            <person name="Henrissat B."/>
            <person name="Kuo A."/>
            <person name="Liang C."/>
            <person name="Lipzen A."/>
            <person name="Lutzoni F."/>
            <person name="Magnuson J."/>
            <person name="Mondo S."/>
            <person name="Nolan M."/>
            <person name="Ohm R."/>
            <person name="Pangilinan J."/>
            <person name="Park H.-J."/>
            <person name="Ramirez L."/>
            <person name="Alfaro M."/>
            <person name="Sun H."/>
            <person name="Tritt A."/>
            <person name="Yoshinaga Y."/>
            <person name="Zwiers L.-H."/>
            <person name="Turgeon B."/>
            <person name="Goodwin S."/>
            <person name="Spatafora J."/>
            <person name="Crous P."/>
            <person name="Grigoriev I."/>
        </authorList>
    </citation>
    <scope>NUCLEOTIDE SEQUENCE</scope>
    <source>
        <strain evidence="1">CBS 161.51</strain>
    </source>
</reference>
<dbReference type="Gene3D" id="1.25.40.20">
    <property type="entry name" value="Ankyrin repeat-containing domain"/>
    <property type="match status" value="1"/>
</dbReference>
<keyword evidence="2" id="KW-1185">Reference proteome</keyword>
<dbReference type="EMBL" id="ML976044">
    <property type="protein sequence ID" value="KAF1941674.1"/>
    <property type="molecule type" value="Genomic_DNA"/>
</dbReference>
<dbReference type="OrthoDB" id="4772757at2759"/>
<dbReference type="PANTHER" id="PTHR24116:SF0">
    <property type="entry name" value="KINASE D-INTERACTING SUBSTRATE OF 220 KDA"/>
    <property type="match status" value="1"/>
</dbReference>
<evidence type="ECO:0000313" key="1">
    <source>
        <dbReference type="EMBL" id="KAF1941674.1"/>
    </source>
</evidence>
<dbReference type="GO" id="GO:0019887">
    <property type="term" value="F:protein kinase regulator activity"/>
    <property type="evidence" value="ECO:0007669"/>
    <property type="project" value="TreeGrafter"/>
</dbReference>
<dbReference type="SMART" id="SM00248">
    <property type="entry name" value="ANK"/>
    <property type="match status" value="2"/>
</dbReference>
<dbReference type="InterPro" id="IPR002110">
    <property type="entry name" value="Ankyrin_rpt"/>
</dbReference>
<dbReference type="AlphaFoldDB" id="A0A6A5SPT0"/>
<dbReference type="Pfam" id="PF12796">
    <property type="entry name" value="Ank_2"/>
    <property type="match status" value="1"/>
</dbReference>
<sequence length="109" mass="11651">MTTSELYGTSKKARLQNNTITGAEAASSEGHEQMVKLLLEKNSDVNAQGGRYGNALQATSYRGHEQVVKLLLEKNAEVNAQGGHYGNEIQVASGRGHEQVVQLLLDAGA</sequence>
<evidence type="ECO:0000313" key="2">
    <source>
        <dbReference type="Proteomes" id="UP000800038"/>
    </source>
</evidence>
<dbReference type="Proteomes" id="UP000800038">
    <property type="component" value="Unassembled WGS sequence"/>
</dbReference>
<proteinExistence type="predicted"/>
<dbReference type="GO" id="GO:0030165">
    <property type="term" value="F:PDZ domain binding"/>
    <property type="evidence" value="ECO:0007669"/>
    <property type="project" value="TreeGrafter"/>
</dbReference>
<dbReference type="InterPro" id="IPR052771">
    <property type="entry name" value="Neurotrophin_sig_adaptor"/>
</dbReference>
<gene>
    <name evidence="1" type="ORF">EJ02DRAFT_434582</name>
</gene>
<name>A0A6A5SPT0_9PLEO</name>
<dbReference type="SUPFAM" id="SSF48403">
    <property type="entry name" value="Ankyrin repeat"/>
    <property type="match status" value="1"/>
</dbReference>